<dbReference type="AlphaFoldDB" id="X0Z836"/>
<name>X0Z836_9ZZZZ</name>
<proteinExistence type="predicted"/>
<feature type="non-terminal residue" evidence="1">
    <location>
        <position position="394"/>
    </location>
</feature>
<dbReference type="EMBL" id="BART01008674">
    <property type="protein sequence ID" value="GAG56513.1"/>
    <property type="molecule type" value="Genomic_DNA"/>
</dbReference>
<comment type="caution">
    <text evidence="1">The sequence shown here is derived from an EMBL/GenBank/DDBJ whole genome shotgun (WGS) entry which is preliminary data.</text>
</comment>
<organism evidence="1">
    <name type="scientific">marine sediment metagenome</name>
    <dbReference type="NCBI Taxonomy" id="412755"/>
    <lineage>
        <taxon>unclassified sequences</taxon>
        <taxon>metagenomes</taxon>
        <taxon>ecological metagenomes</taxon>
    </lineage>
</organism>
<accession>X0Z836</accession>
<reference evidence="1" key="1">
    <citation type="journal article" date="2014" name="Front. Microbiol.">
        <title>High frequency of phylogenetically diverse reductive dehalogenase-homologous genes in deep subseafloor sedimentary metagenomes.</title>
        <authorList>
            <person name="Kawai M."/>
            <person name="Futagami T."/>
            <person name="Toyoda A."/>
            <person name="Takaki Y."/>
            <person name="Nishi S."/>
            <person name="Hori S."/>
            <person name="Arai W."/>
            <person name="Tsubouchi T."/>
            <person name="Morono Y."/>
            <person name="Uchiyama I."/>
            <person name="Ito T."/>
            <person name="Fujiyama A."/>
            <person name="Inagaki F."/>
            <person name="Takami H."/>
        </authorList>
    </citation>
    <scope>NUCLEOTIDE SEQUENCE</scope>
    <source>
        <strain evidence="1">Expedition CK06-06</strain>
    </source>
</reference>
<evidence type="ECO:0000313" key="1">
    <source>
        <dbReference type="EMBL" id="GAG56513.1"/>
    </source>
</evidence>
<gene>
    <name evidence="1" type="ORF">S01H4_19449</name>
</gene>
<sequence length="394" mass="43450">MAYAALTQDDLTKWWITGTGSGVNRLSEVMDDAPDGPAVFYLDAADAWTQNGATDEWYVAAAAKPDNVSENLAGWRNMTDAGDDAKTGTNYFPTSFNLVASSGTVIAGDYTKLAVDDGDYHQIEEETGTPCLDFDYSWSGLPTSTLPDKVHLNGYYDGNPAHDVFIYAWDYDGTQWVRLTAAAQDFPDAAADDDYTFDMPSVNPGYYFDSGAAKIRINHTSGGSAGHDFYVDYLRLYISTEVGLASDEWSYDNNNSRVYIQLSDDSDPNDTDVRLDYAWPFFMTETVEDGVYLIHQNFEVGDDTTSTTLKSLSEMVRFDDTFYPIIQTNATLEIGELHASYGRRPSYWSISGAPNGTANILNGGNLSIYASIFENRSSSDHVFDTGVLTIKNSI</sequence>
<protein>
    <submittedName>
        <fullName evidence="1">Uncharacterized protein</fullName>
    </submittedName>
</protein>